<evidence type="ECO:0000256" key="2">
    <source>
        <dbReference type="ARBA" id="ARBA00023043"/>
    </source>
</evidence>
<dbReference type="GO" id="GO:0085020">
    <property type="term" value="P:protein K6-linked ubiquitination"/>
    <property type="evidence" value="ECO:0007669"/>
    <property type="project" value="TreeGrafter"/>
</dbReference>
<sequence>MDRRRRLRHLCACLFDAVKNADDIYVRLILAQGASPNIKDSRGWTPLHWAAIHPRRAIVLNTLLGSGARVNIRCSRTGKTPLHVAAEAGNLPAVKYLLNHGASLTVRDSADRTPSAAARVPTALQRITRKPTAKRFLENFERMLRCDEESDQHQTDTRVPQQQAGQPTASSQEGALPATSPTTAASTNQAIQHTQLTHHIQQQQQQLQQQAVLAPTPRRQVQVARARTSLGASGGNNDNNDNSSSDNDDDDDDDDADDNDEGESASTADTGRNSSTCAPARSVTSECGGDGDMDEAGNCGGDDEHQHMQHKQQTLTPLQAELGDALRCSVCSHLLVDPVTLPCGHALCAGCCQRLMRTSSLRRSGRGRKFACPLDNSKFSRDMALSISVQLRTVLSILSRST</sequence>
<dbReference type="eggNOG" id="KOG0504">
    <property type="taxonomic scope" value="Eukaryota"/>
</dbReference>
<dbReference type="InterPro" id="IPR013083">
    <property type="entry name" value="Znf_RING/FYVE/PHD"/>
</dbReference>
<dbReference type="InParanoid" id="F2ULM9"/>
<dbReference type="KEGG" id="sre:PTSG_09665"/>
<evidence type="ECO:0000313" key="8">
    <source>
        <dbReference type="Proteomes" id="UP000007799"/>
    </source>
</evidence>
<feature type="repeat" description="ANK" evidence="3">
    <location>
        <begin position="42"/>
        <end position="75"/>
    </location>
</feature>
<evidence type="ECO:0000313" key="7">
    <source>
        <dbReference type="EMBL" id="EGD78028.1"/>
    </source>
</evidence>
<dbReference type="SMART" id="SM00184">
    <property type="entry name" value="RING"/>
    <property type="match status" value="1"/>
</dbReference>
<dbReference type="SMART" id="SM00248">
    <property type="entry name" value="ANK"/>
    <property type="match status" value="3"/>
</dbReference>
<dbReference type="AlphaFoldDB" id="F2ULM9"/>
<organism evidence="8">
    <name type="scientific">Salpingoeca rosetta (strain ATCC 50818 / BSB-021)</name>
    <dbReference type="NCBI Taxonomy" id="946362"/>
    <lineage>
        <taxon>Eukaryota</taxon>
        <taxon>Choanoflagellata</taxon>
        <taxon>Craspedida</taxon>
        <taxon>Salpingoecidae</taxon>
        <taxon>Salpingoeca</taxon>
    </lineage>
</organism>
<feature type="compositionally biased region" description="Low complexity" evidence="5">
    <location>
        <begin position="235"/>
        <end position="245"/>
    </location>
</feature>
<proteinExistence type="predicted"/>
<name>F2ULM9_SALR5</name>
<accession>F2ULM9</accession>
<dbReference type="Gene3D" id="1.25.40.20">
    <property type="entry name" value="Ankyrin repeat-containing domain"/>
    <property type="match status" value="1"/>
</dbReference>
<dbReference type="SUPFAM" id="SSF48403">
    <property type="entry name" value="Ankyrin repeat"/>
    <property type="match status" value="1"/>
</dbReference>
<evidence type="ECO:0000256" key="3">
    <source>
        <dbReference type="PROSITE-ProRule" id="PRU00023"/>
    </source>
</evidence>
<keyword evidence="4" id="KW-0862">Zinc</keyword>
<feature type="compositionally biased region" description="Polar residues" evidence="5">
    <location>
        <begin position="157"/>
        <end position="173"/>
    </location>
</feature>
<dbReference type="EMBL" id="GL832980">
    <property type="protein sequence ID" value="EGD78028.1"/>
    <property type="molecule type" value="Genomic_DNA"/>
</dbReference>
<feature type="compositionally biased region" description="Low complexity" evidence="5">
    <location>
        <begin position="175"/>
        <end position="211"/>
    </location>
</feature>
<feature type="region of interest" description="Disordered" evidence="5">
    <location>
        <begin position="148"/>
        <end position="314"/>
    </location>
</feature>
<dbReference type="OrthoDB" id="539213at2759"/>
<dbReference type="PROSITE" id="PS50297">
    <property type="entry name" value="ANK_REP_REGION"/>
    <property type="match status" value="2"/>
</dbReference>
<dbReference type="GO" id="GO:0008270">
    <property type="term" value="F:zinc ion binding"/>
    <property type="evidence" value="ECO:0007669"/>
    <property type="project" value="UniProtKB-KW"/>
</dbReference>
<evidence type="ECO:0000256" key="4">
    <source>
        <dbReference type="PROSITE-ProRule" id="PRU00175"/>
    </source>
</evidence>
<dbReference type="PROSITE" id="PS50089">
    <property type="entry name" value="ZF_RING_2"/>
    <property type="match status" value="1"/>
</dbReference>
<keyword evidence="1" id="KW-0677">Repeat</keyword>
<dbReference type="PROSITE" id="PS50088">
    <property type="entry name" value="ANK_REPEAT"/>
    <property type="match status" value="2"/>
</dbReference>
<dbReference type="InterPro" id="IPR002110">
    <property type="entry name" value="Ankyrin_rpt"/>
</dbReference>
<evidence type="ECO:0000256" key="5">
    <source>
        <dbReference type="SAM" id="MobiDB-lite"/>
    </source>
</evidence>
<dbReference type="PANTHER" id="PTHR24171:SF8">
    <property type="entry name" value="BRCA1-ASSOCIATED RING DOMAIN PROTEIN 1"/>
    <property type="match status" value="1"/>
</dbReference>
<reference evidence="7" key="1">
    <citation type="submission" date="2009-08" db="EMBL/GenBank/DDBJ databases">
        <title>Annotation of Salpingoeca rosetta.</title>
        <authorList>
            <consortium name="The Broad Institute Genome Sequencing Platform"/>
            <person name="Russ C."/>
            <person name="Cuomo C."/>
            <person name="Burger G."/>
            <person name="Gray M.W."/>
            <person name="Holland P.W.H."/>
            <person name="King N."/>
            <person name="Lang F.B.F."/>
            <person name="Roger A.J."/>
            <person name="Ruiz-Trillo I."/>
            <person name="Young S.K."/>
            <person name="Zeng Q."/>
            <person name="Gargeya S."/>
            <person name="Alvarado L."/>
            <person name="Berlin A."/>
            <person name="Chapman S.B."/>
            <person name="Chen Z."/>
            <person name="Freedman E."/>
            <person name="Gellesch M."/>
            <person name="Goldberg J."/>
            <person name="Griggs A."/>
            <person name="Gujja S."/>
            <person name="Heilman E."/>
            <person name="Heiman D."/>
            <person name="Howarth C."/>
            <person name="Mehta T."/>
            <person name="Neiman D."/>
            <person name="Pearson M."/>
            <person name="Roberts A."/>
            <person name="Saif S."/>
            <person name="Shea T."/>
            <person name="Shenoy N."/>
            <person name="Sisk P."/>
            <person name="Stolte C."/>
            <person name="Sykes S."/>
            <person name="White J."/>
            <person name="Yandava C."/>
            <person name="Haas B."/>
            <person name="Nusbaum C."/>
            <person name="Birren B."/>
        </authorList>
    </citation>
    <scope>NUCLEOTIDE SEQUENCE [LARGE SCALE GENOMIC DNA]</scope>
    <source>
        <strain evidence="7">ATCC 50818</strain>
    </source>
</reference>
<feature type="repeat" description="ANK" evidence="3">
    <location>
        <begin position="77"/>
        <end position="109"/>
    </location>
</feature>
<dbReference type="Proteomes" id="UP000007799">
    <property type="component" value="Unassembled WGS sequence"/>
</dbReference>
<dbReference type="GO" id="GO:0004842">
    <property type="term" value="F:ubiquitin-protein transferase activity"/>
    <property type="evidence" value="ECO:0007669"/>
    <property type="project" value="TreeGrafter"/>
</dbReference>
<keyword evidence="2 3" id="KW-0040">ANK repeat</keyword>
<keyword evidence="4" id="KW-0479">Metal-binding</keyword>
<evidence type="ECO:0000256" key="1">
    <source>
        <dbReference type="ARBA" id="ARBA00022737"/>
    </source>
</evidence>
<feature type="domain" description="RING-type" evidence="6">
    <location>
        <begin position="328"/>
        <end position="376"/>
    </location>
</feature>
<keyword evidence="8" id="KW-1185">Reference proteome</keyword>
<dbReference type="InterPro" id="IPR036770">
    <property type="entry name" value="Ankyrin_rpt-contain_sf"/>
</dbReference>
<feature type="compositionally biased region" description="Polar residues" evidence="5">
    <location>
        <begin position="267"/>
        <end position="285"/>
    </location>
</feature>
<dbReference type="SUPFAM" id="SSF57850">
    <property type="entry name" value="RING/U-box"/>
    <property type="match status" value="1"/>
</dbReference>
<dbReference type="InterPro" id="IPR001841">
    <property type="entry name" value="Znf_RING"/>
</dbReference>
<protein>
    <recommendedName>
        <fullName evidence="6">RING-type domain-containing protein</fullName>
    </recommendedName>
</protein>
<dbReference type="PANTHER" id="PTHR24171">
    <property type="entry name" value="ANKYRIN REPEAT DOMAIN-CONTAINING PROTEIN 39-RELATED"/>
    <property type="match status" value="1"/>
</dbReference>
<dbReference type="Pfam" id="PF15227">
    <property type="entry name" value="zf-C3HC4_4"/>
    <property type="match status" value="1"/>
</dbReference>
<dbReference type="Pfam" id="PF12796">
    <property type="entry name" value="Ank_2"/>
    <property type="match status" value="1"/>
</dbReference>
<dbReference type="Gene3D" id="3.30.40.10">
    <property type="entry name" value="Zinc/RING finger domain, C3HC4 (zinc finger)"/>
    <property type="match status" value="1"/>
</dbReference>
<keyword evidence="4" id="KW-0863">Zinc-finger</keyword>
<dbReference type="RefSeq" id="XP_004990090.1">
    <property type="nucleotide sequence ID" value="XM_004990033.1"/>
</dbReference>
<evidence type="ECO:0000259" key="6">
    <source>
        <dbReference type="PROSITE" id="PS50089"/>
    </source>
</evidence>
<dbReference type="STRING" id="946362.F2ULM9"/>
<gene>
    <name evidence="7" type="ORF">PTSG_09665</name>
</gene>
<dbReference type="GeneID" id="16070641"/>
<feature type="compositionally biased region" description="Acidic residues" evidence="5">
    <location>
        <begin position="246"/>
        <end position="263"/>
    </location>
</feature>